<dbReference type="PROSITE" id="PS50110">
    <property type="entry name" value="RESPONSE_REGULATORY"/>
    <property type="match status" value="1"/>
</dbReference>
<dbReference type="AlphaFoldDB" id="C6VTH5"/>
<dbReference type="Gene3D" id="3.40.50.2300">
    <property type="match status" value="1"/>
</dbReference>
<keyword evidence="1" id="KW-0597">Phosphoprotein</keyword>
<dbReference type="Pfam" id="PF00072">
    <property type="entry name" value="Response_reg"/>
    <property type="match status" value="1"/>
</dbReference>
<feature type="domain" description="Response regulatory" evidence="2">
    <location>
        <begin position="6"/>
        <end position="128"/>
    </location>
</feature>
<evidence type="ECO:0000259" key="2">
    <source>
        <dbReference type="PROSITE" id="PS50110"/>
    </source>
</evidence>
<dbReference type="OrthoDB" id="1524091at2"/>
<evidence type="ECO:0000313" key="4">
    <source>
        <dbReference type="Proteomes" id="UP000002011"/>
    </source>
</evidence>
<proteinExistence type="predicted"/>
<dbReference type="eggNOG" id="COG0784">
    <property type="taxonomic scope" value="Bacteria"/>
</dbReference>
<sequence>MNVTGPIVLVEDDEDDIFLITTALDELRLENSVKVFRNGHDALDYLQETNPTPVVIISDVNMPVMNGFELLDALLTHRGLGNTLPPFVFLTTSDPSAFQSAGMDSDRIAVFTKGYSYKEISETLLSILEYSKSGLK</sequence>
<dbReference type="SUPFAM" id="SSF52172">
    <property type="entry name" value="CheY-like"/>
    <property type="match status" value="1"/>
</dbReference>
<dbReference type="InterPro" id="IPR052893">
    <property type="entry name" value="TCS_response_regulator"/>
</dbReference>
<keyword evidence="4" id="KW-1185">Reference proteome</keyword>
<dbReference type="SMART" id="SM00448">
    <property type="entry name" value="REC"/>
    <property type="match status" value="1"/>
</dbReference>
<dbReference type="STRING" id="471854.Dfer_1676"/>
<gene>
    <name evidence="3" type="ordered locus">Dfer_1676</name>
</gene>
<organism evidence="3 4">
    <name type="scientific">Dyadobacter fermentans (strain ATCC 700827 / DSM 18053 / CIP 107007 / KCTC 52180 / NS114)</name>
    <dbReference type="NCBI Taxonomy" id="471854"/>
    <lineage>
        <taxon>Bacteria</taxon>
        <taxon>Pseudomonadati</taxon>
        <taxon>Bacteroidota</taxon>
        <taxon>Cytophagia</taxon>
        <taxon>Cytophagales</taxon>
        <taxon>Spirosomataceae</taxon>
        <taxon>Dyadobacter</taxon>
    </lineage>
</organism>
<protein>
    <submittedName>
        <fullName evidence="3">Response regulator receiver protein</fullName>
    </submittedName>
</protein>
<dbReference type="HOGENOM" id="CLU_000445_69_17_10"/>
<dbReference type="InterPro" id="IPR001789">
    <property type="entry name" value="Sig_transdc_resp-reg_receiver"/>
</dbReference>
<dbReference type="EMBL" id="CP001619">
    <property type="protein sequence ID" value="ACT92918.1"/>
    <property type="molecule type" value="Genomic_DNA"/>
</dbReference>
<name>C6VTH5_DYAFD</name>
<dbReference type="PANTHER" id="PTHR44520">
    <property type="entry name" value="RESPONSE REGULATOR RCP1-RELATED"/>
    <property type="match status" value="1"/>
</dbReference>
<dbReference type="RefSeq" id="WP_015811172.1">
    <property type="nucleotide sequence ID" value="NC_013037.1"/>
</dbReference>
<accession>C6VTH5</accession>
<evidence type="ECO:0000256" key="1">
    <source>
        <dbReference type="PROSITE-ProRule" id="PRU00169"/>
    </source>
</evidence>
<dbReference type="InterPro" id="IPR011006">
    <property type="entry name" value="CheY-like_superfamily"/>
</dbReference>
<dbReference type="Proteomes" id="UP000002011">
    <property type="component" value="Chromosome"/>
</dbReference>
<reference evidence="3 4" key="1">
    <citation type="journal article" date="2009" name="Stand. Genomic Sci.">
        <title>Complete genome sequence of Dyadobacter fermentans type strain (NS114).</title>
        <authorList>
            <person name="Lang E."/>
            <person name="Lapidus A."/>
            <person name="Chertkov O."/>
            <person name="Brettin T."/>
            <person name="Detter J.C."/>
            <person name="Han C."/>
            <person name="Copeland A."/>
            <person name="Glavina Del Rio T."/>
            <person name="Nolan M."/>
            <person name="Chen F."/>
            <person name="Lucas S."/>
            <person name="Tice H."/>
            <person name="Cheng J.F."/>
            <person name="Land M."/>
            <person name="Hauser L."/>
            <person name="Chang Y.J."/>
            <person name="Jeffries C.D."/>
            <person name="Kopitz M."/>
            <person name="Bruce D."/>
            <person name="Goodwin L."/>
            <person name="Pitluck S."/>
            <person name="Ovchinnikova G."/>
            <person name="Pati A."/>
            <person name="Ivanova N."/>
            <person name="Mavrommatis K."/>
            <person name="Chen A."/>
            <person name="Palaniappan K."/>
            <person name="Chain P."/>
            <person name="Bristow J."/>
            <person name="Eisen J.A."/>
            <person name="Markowitz V."/>
            <person name="Hugenholtz P."/>
            <person name="Goker M."/>
            <person name="Rohde M."/>
            <person name="Kyrpides N.C."/>
            <person name="Klenk H.P."/>
        </authorList>
    </citation>
    <scope>NUCLEOTIDE SEQUENCE [LARGE SCALE GENOMIC DNA]</scope>
    <source>
        <strain evidence="4">ATCC 700827 / DSM 18053 / CIP 107007 / KCTC 52180 / NS114</strain>
    </source>
</reference>
<dbReference type="KEGG" id="dfe:Dfer_1676"/>
<dbReference type="PANTHER" id="PTHR44520:SF2">
    <property type="entry name" value="RESPONSE REGULATOR RCP1"/>
    <property type="match status" value="1"/>
</dbReference>
<feature type="modified residue" description="4-aspartylphosphate" evidence="1">
    <location>
        <position position="59"/>
    </location>
</feature>
<evidence type="ECO:0000313" key="3">
    <source>
        <dbReference type="EMBL" id="ACT92918.1"/>
    </source>
</evidence>
<dbReference type="GO" id="GO:0000160">
    <property type="term" value="P:phosphorelay signal transduction system"/>
    <property type="evidence" value="ECO:0007669"/>
    <property type="project" value="InterPro"/>
</dbReference>